<dbReference type="SUPFAM" id="SSF51261">
    <property type="entry name" value="Duplicated hybrid motif"/>
    <property type="match status" value="1"/>
</dbReference>
<evidence type="ECO:0000256" key="3">
    <source>
        <dbReference type="ARBA" id="ARBA00022597"/>
    </source>
</evidence>
<dbReference type="Proteomes" id="UP000216961">
    <property type="component" value="Unassembled WGS sequence"/>
</dbReference>
<evidence type="ECO:0000313" key="7">
    <source>
        <dbReference type="EMBL" id="PAD81706.1"/>
    </source>
</evidence>
<keyword evidence="6" id="KW-0418">Kinase</keyword>
<dbReference type="GO" id="GO:0005737">
    <property type="term" value="C:cytoplasm"/>
    <property type="evidence" value="ECO:0007669"/>
    <property type="project" value="UniProtKB-SubCell"/>
</dbReference>
<dbReference type="InterPro" id="IPR011055">
    <property type="entry name" value="Dup_hybrid_motif"/>
</dbReference>
<dbReference type="Pfam" id="PF00358">
    <property type="entry name" value="PTS_EIIA_1"/>
    <property type="match status" value="1"/>
</dbReference>
<dbReference type="PANTHER" id="PTHR45008:SF1">
    <property type="entry name" value="PTS SYSTEM GLUCOSE-SPECIFIC EIIA COMPONENT"/>
    <property type="match status" value="1"/>
</dbReference>
<dbReference type="InterPro" id="IPR050890">
    <property type="entry name" value="PTS_EIIA_component"/>
</dbReference>
<dbReference type="PROSITE" id="PS51093">
    <property type="entry name" value="PTS_EIIA_TYPE_1"/>
    <property type="match status" value="1"/>
</dbReference>
<accession>A0A268F8J6</accession>
<keyword evidence="5" id="KW-0598">Phosphotransferase system</keyword>
<comment type="caution">
    <text evidence="7">The sequence shown here is derived from an EMBL/GenBank/DDBJ whole genome shotgun (WGS) entry which is preliminary data.</text>
</comment>
<evidence type="ECO:0000256" key="6">
    <source>
        <dbReference type="ARBA" id="ARBA00022777"/>
    </source>
</evidence>
<evidence type="ECO:0000256" key="5">
    <source>
        <dbReference type="ARBA" id="ARBA00022683"/>
    </source>
</evidence>
<reference evidence="7 8" key="1">
    <citation type="submission" date="2017-07" db="EMBL/GenBank/DDBJ databases">
        <title>Isolation and whole genome analysis of endospore-forming bacteria from heroin.</title>
        <authorList>
            <person name="Kalinowski J."/>
            <person name="Ahrens B."/>
            <person name="Al-Dilaimi A."/>
            <person name="Winkler A."/>
            <person name="Wibberg D."/>
            <person name="Schleenbecker U."/>
            <person name="Ruckert C."/>
            <person name="Wolfel R."/>
            <person name="Grass G."/>
        </authorList>
    </citation>
    <scope>NUCLEOTIDE SEQUENCE [LARGE SCALE GENOMIC DNA]</scope>
    <source>
        <strain evidence="7 8">7521-2</strain>
    </source>
</reference>
<evidence type="ECO:0000256" key="4">
    <source>
        <dbReference type="ARBA" id="ARBA00022679"/>
    </source>
</evidence>
<dbReference type="RefSeq" id="WP_095332578.1">
    <property type="nucleotide sequence ID" value="NZ_CP026031.1"/>
</dbReference>
<dbReference type="PROSITE" id="PS00371">
    <property type="entry name" value="PTS_EIIA_TYPE_1_HIS"/>
    <property type="match status" value="1"/>
</dbReference>
<organism evidence="7 8">
    <name type="scientific">Niallia circulans</name>
    <name type="common">Bacillus circulans</name>
    <dbReference type="NCBI Taxonomy" id="1397"/>
    <lineage>
        <taxon>Bacteria</taxon>
        <taxon>Bacillati</taxon>
        <taxon>Bacillota</taxon>
        <taxon>Bacilli</taxon>
        <taxon>Bacillales</taxon>
        <taxon>Bacillaceae</taxon>
        <taxon>Niallia</taxon>
    </lineage>
</organism>
<gene>
    <name evidence="7" type="ORF">CHH57_18520</name>
</gene>
<sequence>MVLGKLFGNNKAKQERLKAPITGKVIPIEEVPDPVFAEKMMGDGIAFVPAEGKVVAPIEATVKQVFPTKHAIGLESNNGLEILIHIGLDTVNMKGEGFIVHVKEGDQVSIGDILVEFDLEKVEENAASTITPMVILNRDNVKSLEKKYKEQGNAGIEEVLIASL</sequence>
<dbReference type="AlphaFoldDB" id="A0A268F8J6"/>
<evidence type="ECO:0000256" key="1">
    <source>
        <dbReference type="ARBA" id="ARBA00004496"/>
    </source>
</evidence>
<dbReference type="PANTHER" id="PTHR45008">
    <property type="entry name" value="PTS SYSTEM GLUCOSE-SPECIFIC EIIA COMPONENT"/>
    <property type="match status" value="1"/>
</dbReference>
<dbReference type="KEGG" id="bcir:C2I06_16295"/>
<dbReference type="InterPro" id="IPR001127">
    <property type="entry name" value="PTS_EIIA_1_perm"/>
</dbReference>
<keyword evidence="2" id="KW-0813">Transport</keyword>
<dbReference type="FunFam" id="2.70.70.10:FF:000001">
    <property type="entry name" value="PTS system glucose-specific IIA component"/>
    <property type="match status" value="1"/>
</dbReference>
<proteinExistence type="predicted"/>
<comment type="subcellular location">
    <subcellularLocation>
        <location evidence="1">Cytoplasm</location>
    </subcellularLocation>
</comment>
<dbReference type="Gene3D" id="2.70.70.10">
    <property type="entry name" value="Glucose Permease (Domain IIA)"/>
    <property type="match status" value="1"/>
</dbReference>
<dbReference type="EMBL" id="NPBQ01000113">
    <property type="protein sequence ID" value="PAD81706.1"/>
    <property type="molecule type" value="Genomic_DNA"/>
</dbReference>
<protein>
    <submittedName>
        <fullName evidence="7">PTS glucose transporter subunit IIA</fullName>
    </submittedName>
</protein>
<keyword evidence="3 7" id="KW-0762">Sugar transport</keyword>
<evidence type="ECO:0000256" key="2">
    <source>
        <dbReference type="ARBA" id="ARBA00022448"/>
    </source>
</evidence>
<dbReference type="NCBIfam" id="TIGR00830">
    <property type="entry name" value="PTBA"/>
    <property type="match status" value="1"/>
</dbReference>
<dbReference type="GO" id="GO:0016301">
    <property type="term" value="F:kinase activity"/>
    <property type="evidence" value="ECO:0007669"/>
    <property type="project" value="UniProtKB-KW"/>
</dbReference>
<name>A0A268F8J6_NIACI</name>
<evidence type="ECO:0000313" key="8">
    <source>
        <dbReference type="Proteomes" id="UP000216961"/>
    </source>
</evidence>
<keyword evidence="4" id="KW-0808">Transferase</keyword>
<dbReference type="GO" id="GO:0009401">
    <property type="term" value="P:phosphoenolpyruvate-dependent sugar phosphotransferase system"/>
    <property type="evidence" value="ECO:0007669"/>
    <property type="project" value="UniProtKB-KW"/>
</dbReference>